<evidence type="ECO:0000313" key="2">
    <source>
        <dbReference type="Proteomes" id="UP001165186"/>
    </source>
</evidence>
<gene>
    <name evidence="1" type="primary">g11434</name>
    <name evidence="1" type="ORF">NpPPO83_00011434</name>
</gene>
<name>A0ACB5SNN6_9PEZI</name>
<dbReference type="Proteomes" id="UP001165186">
    <property type="component" value="Unassembled WGS sequence"/>
</dbReference>
<sequence length="491" mass="52953">MEDLRDYPGYFNSDNEKLNRVWYAGAYTNQLCSADPIYGNALGVPGTDWYFNATIANGTSVLMDGAKRDRLVWPGDIAISGPAIFVSTNSLDGIKNGIDSLFVLQQPDGRLPWAGTPFTRPDQFSFSFTYHLYTLLDLFDYFLYTGDIEYLKDYWSQYKLAMNWSLSTIDASGMANVTSSNDWLRSGMGGHNVEANSIFYRTLDTGLKLAAEVGDDSVVDTWASAMTKIKESVNSRLWDPVQNLFFDNDANQTADALRPQDGNAWAVVSGLVSGDRAAAISTSLASRWVRPYGAPAPEAGATISPFASGFEVQAHYMAGFPARAVELVEFMWGGFMLDDARMTGSSFVEGYATDGALHYAPYDNDARLSHAHGWSTGPTSALTFLGAGIQLASARGRAWSVRPRPGSLGRVEAGFETALGRFAAEWVAADGYVVSGRFETPAGTLGTLVLYTNVSDVAVTGPRGLVRASGTDNGSVVFENLPGGTYVVGSG</sequence>
<evidence type="ECO:0000313" key="1">
    <source>
        <dbReference type="EMBL" id="GME48578.1"/>
    </source>
</evidence>
<reference evidence="1" key="1">
    <citation type="submission" date="2024-09" db="EMBL/GenBank/DDBJ databases">
        <title>Draft Genome Sequences of Neofusicoccum parvum.</title>
        <authorList>
            <person name="Ashida A."/>
            <person name="Camagna M."/>
            <person name="Tanaka A."/>
            <person name="Takemoto D."/>
        </authorList>
    </citation>
    <scope>NUCLEOTIDE SEQUENCE</scope>
    <source>
        <strain evidence="1">PPO83</strain>
    </source>
</reference>
<dbReference type="EMBL" id="BSXG01000142">
    <property type="protein sequence ID" value="GME48578.1"/>
    <property type="molecule type" value="Genomic_DNA"/>
</dbReference>
<keyword evidence="2" id="KW-1185">Reference proteome</keyword>
<proteinExistence type="predicted"/>
<comment type="caution">
    <text evidence="1">The sequence shown here is derived from an EMBL/GenBank/DDBJ whole genome shotgun (WGS) entry which is preliminary data.</text>
</comment>
<protein>
    <submittedName>
        <fullName evidence="1">Uncharacterized protein</fullName>
    </submittedName>
</protein>
<organism evidence="1 2">
    <name type="scientific">Neofusicoccum parvum</name>
    <dbReference type="NCBI Taxonomy" id="310453"/>
    <lineage>
        <taxon>Eukaryota</taxon>
        <taxon>Fungi</taxon>
        <taxon>Dikarya</taxon>
        <taxon>Ascomycota</taxon>
        <taxon>Pezizomycotina</taxon>
        <taxon>Dothideomycetes</taxon>
        <taxon>Dothideomycetes incertae sedis</taxon>
        <taxon>Botryosphaeriales</taxon>
        <taxon>Botryosphaeriaceae</taxon>
        <taxon>Neofusicoccum</taxon>
    </lineage>
</organism>
<accession>A0ACB5SNN6</accession>